<feature type="compositionally biased region" description="Basic and acidic residues" evidence="6">
    <location>
        <begin position="656"/>
        <end position="668"/>
    </location>
</feature>
<feature type="domain" description="Phage shock protein PspC N-terminal" evidence="8">
    <location>
        <begin position="188"/>
        <end position="272"/>
    </location>
</feature>
<dbReference type="Proteomes" id="UP001501725">
    <property type="component" value="Unassembled WGS sequence"/>
</dbReference>
<dbReference type="InterPro" id="IPR054321">
    <property type="entry name" value="PspC-rel_TM"/>
</dbReference>
<protein>
    <recommendedName>
        <fullName evidence="13">PspC domain-containing protein</fullName>
    </recommendedName>
</protein>
<keyword evidence="4 7" id="KW-1133">Transmembrane helix</keyword>
<dbReference type="RefSeq" id="WP_345257128.1">
    <property type="nucleotide sequence ID" value="NZ_BAABGY010000011.1"/>
</dbReference>
<comment type="caution">
    <text evidence="11">The sequence shown here is derived from an EMBL/GenBank/DDBJ whole genome shotgun (WGS) entry which is preliminary data.</text>
</comment>
<comment type="subcellular location">
    <subcellularLocation>
        <location evidence="1">Cell membrane</location>
        <topology evidence="1">Single-pass membrane protein</topology>
    </subcellularLocation>
</comment>
<keyword evidence="12" id="KW-1185">Reference proteome</keyword>
<dbReference type="InterPro" id="IPR052027">
    <property type="entry name" value="PspC"/>
</dbReference>
<evidence type="ECO:0000256" key="6">
    <source>
        <dbReference type="SAM" id="MobiDB-lite"/>
    </source>
</evidence>
<feature type="region of interest" description="Disordered" evidence="6">
    <location>
        <begin position="648"/>
        <end position="668"/>
    </location>
</feature>
<feature type="region of interest" description="Disordered" evidence="6">
    <location>
        <begin position="93"/>
        <end position="113"/>
    </location>
</feature>
<evidence type="ECO:0000259" key="10">
    <source>
        <dbReference type="Pfam" id="PF22744"/>
    </source>
</evidence>
<evidence type="ECO:0000259" key="9">
    <source>
        <dbReference type="Pfam" id="PF22571"/>
    </source>
</evidence>
<evidence type="ECO:0008006" key="13">
    <source>
        <dbReference type="Google" id="ProtNLM"/>
    </source>
</evidence>
<dbReference type="PANTHER" id="PTHR33885">
    <property type="entry name" value="PHAGE SHOCK PROTEIN C"/>
    <property type="match status" value="1"/>
</dbReference>
<keyword evidence="3 7" id="KW-0812">Transmembrane</keyword>
<dbReference type="InterPro" id="IPR007168">
    <property type="entry name" value="Phageshock_PspC_N"/>
</dbReference>
<feature type="compositionally biased region" description="Basic and acidic residues" evidence="6">
    <location>
        <begin position="685"/>
        <end position="700"/>
    </location>
</feature>
<feature type="compositionally biased region" description="Low complexity" evidence="6">
    <location>
        <begin position="93"/>
        <end position="105"/>
    </location>
</feature>
<reference evidence="12" key="1">
    <citation type="journal article" date="2019" name="Int. J. Syst. Evol. Microbiol.">
        <title>The Global Catalogue of Microorganisms (GCM) 10K type strain sequencing project: providing services to taxonomists for standard genome sequencing and annotation.</title>
        <authorList>
            <consortium name="The Broad Institute Genomics Platform"/>
            <consortium name="The Broad Institute Genome Sequencing Center for Infectious Disease"/>
            <person name="Wu L."/>
            <person name="Ma J."/>
        </authorList>
    </citation>
    <scope>NUCLEOTIDE SEQUENCE [LARGE SCALE GENOMIC DNA]</scope>
    <source>
        <strain evidence="12">JCM 17919</strain>
    </source>
</reference>
<dbReference type="EMBL" id="BAABGY010000011">
    <property type="protein sequence ID" value="GAA4338673.1"/>
    <property type="molecule type" value="Genomic_DNA"/>
</dbReference>
<feature type="transmembrane region" description="Helical" evidence="7">
    <location>
        <begin position="434"/>
        <end position="458"/>
    </location>
</feature>
<feature type="transmembrane region" description="Helical" evidence="7">
    <location>
        <begin position="219"/>
        <end position="238"/>
    </location>
</feature>
<dbReference type="Pfam" id="PF04024">
    <property type="entry name" value="PspC"/>
    <property type="match status" value="2"/>
</dbReference>
<gene>
    <name evidence="11" type="ORF">GCM10023184_35270</name>
</gene>
<evidence type="ECO:0000256" key="2">
    <source>
        <dbReference type="ARBA" id="ARBA00022475"/>
    </source>
</evidence>
<name>A0ABP8HFI4_9BACT</name>
<evidence type="ECO:0000313" key="11">
    <source>
        <dbReference type="EMBL" id="GAA4338673.1"/>
    </source>
</evidence>
<evidence type="ECO:0000259" key="8">
    <source>
        <dbReference type="Pfam" id="PF04024"/>
    </source>
</evidence>
<accession>A0ABP8HFI4</accession>
<feature type="transmembrane region" description="Helical" evidence="7">
    <location>
        <begin position="401"/>
        <end position="422"/>
    </location>
</feature>
<feature type="domain" description="PspC-related ToastRack" evidence="10">
    <location>
        <begin position="509"/>
        <end position="634"/>
    </location>
</feature>
<evidence type="ECO:0000256" key="7">
    <source>
        <dbReference type="SAM" id="Phobius"/>
    </source>
</evidence>
<evidence type="ECO:0000256" key="1">
    <source>
        <dbReference type="ARBA" id="ARBA00004162"/>
    </source>
</evidence>
<feature type="region of interest" description="Disordered" evidence="6">
    <location>
        <begin position="685"/>
        <end position="711"/>
    </location>
</feature>
<organism evidence="11 12">
    <name type="scientific">Flaviaesturariibacter amylovorans</name>
    <dbReference type="NCBI Taxonomy" id="1084520"/>
    <lineage>
        <taxon>Bacteria</taxon>
        <taxon>Pseudomonadati</taxon>
        <taxon>Bacteroidota</taxon>
        <taxon>Chitinophagia</taxon>
        <taxon>Chitinophagales</taxon>
        <taxon>Chitinophagaceae</taxon>
        <taxon>Flaviaestuariibacter</taxon>
    </lineage>
</organism>
<dbReference type="Pfam" id="PF22744">
    <property type="entry name" value="Toast-rack_PspC-Cterm"/>
    <property type="match status" value="1"/>
</dbReference>
<feature type="domain" description="PspC-related transmembrane region" evidence="9">
    <location>
        <begin position="327"/>
        <end position="461"/>
    </location>
</feature>
<dbReference type="InterPro" id="IPR054319">
    <property type="entry name" value="PspC-rel_ToastRack"/>
</dbReference>
<feature type="transmembrane region" description="Helical" evidence="7">
    <location>
        <begin position="250"/>
        <end position="269"/>
    </location>
</feature>
<dbReference type="Pfam" id="PF22571">
    <property type="entry name" value="LiaI-LiaF-TM_PspC"/>
    <property type="match status" value="1"/>
</dbReference>
<dbReference type="PANTHER" id="PTHR33885:SF3">
    <property type="entry name" value="PHAGE SHOCK PROTEIN C"/>
    <property type="match status" value="1"/>
</dbReference>
<feature type="transmembrane region" description="Helical" evidence="7">
    <location>
        <begin position="360"/>
        <end position="381"/>
    </location>
</feature>
<evidence type="ECO:0000313" key="12">
    <source>
        <dbReference type="Proteomes" id="UP001501725"/>
    </source>
</evidence>
<feature type="transmembrane region" description="Helical" evidence="7">
    <location>
        <begin position="153"/>
        <end position="176"/>
    </location>
</feature>
<evidence type="ECO:0000256" key="4">
    <source>
        <dbReference type="ARBA" id="ARBA00022989"/>
    </source>
</evidence>
<keyword evidence="2" id="KW-1003">Cell membrane</keyword>
<proteinExistence type="predicted"/>
<evidence type="ECO:0000256" key="3">
    <source>
        <dbReference type="ARBA" id="ARBA00022692"/>
    </source>
</evidence>
<sequence length="732" mass="82115">MKKIININLSGRVIPIEDAAYESLQRYIESLRRYFAHEEGRDEIINDIESRIAELMDAQVKKGAPAVSEADMALIIDTMGRVEDFEEVEGETAGASTASGTASAAAEEESVFSRTTGYKPRGRLYRDSNDKILGGVCSGIANYFSIDPAIVRIILVLLVFGAGTGILLYLLLWIFLPKRPLANNTVAKRFFRNPDDRIIGGVAGGIAAYFNKDAWTIRLIWLAPLLLNIILAVLNALFDDHDRNFFPGAFVGSFTFTFFISYVVLWIILPEARSSFQKMEMRGEDVDVHRIKENVKIEIEQLKAKTQAFGEDVKEQARQFAGSAREFAGAGRTVAGDMTQATGSAARGCFHIIGVILKAALLLFLGFMAFMFFMGLVVLIFGGAGELANNFLLEDRGQKFLGWSGLLLLFGVPFVALITWAVRRLMRVRTHNRYLGWSFGALWLIGIVMAVLFAGSMFSSFRHLSKVPLDVPATSVQDRLIVRVNQPQIEYSNYYSFIDADRDGWDVNEDTMRLSDVRLRIDRSSDAQYHVTVWRYSRGDGGREALRRAEAFTYPASVVDSFLNLGSGFAIGREQKYRNQYVVVQIQVPVGKKIRIDASVNERLETELEVEGRRRWFAERDWDWANEAHAWQVNTDYVMTESGELVDPAKPVTSTKGDDYEYKSGRSDSLRRAIDQKREQLQRDQEQLERLQREDEDRGTRPATDSVDGAPAAQAGTLGAAVPSFDAFFLVI</sequence>
<evidence type="ECO:0000256" key="5">
    <source>
        <dbReference type="ARBA" id="ARBA00023136"/>
    </source>
</evidence>
<keyword evidence="5 7" id="KW-0472">Membrane</keyword>
<feature type="domain" description="Phage shock protein PspC N-terminal" evidence="8">
    <location>
        <begin position="123"/>
        <end position="178"/>
    </location>
</feature>